<sequence length="560" mass="59002">MRPADGGFDRTLTHYGDRGFSSFVRRAFLKSAGYDAADQERPVIGIAHGISDYTTCHRHMPEVVEAVKRGVLEAGGLPMAFPTMSLPEILLSPTSMLFRNLLAMEVEELLLAQPMDAAVLVGGCDKTLPGQLMGALSADLPFVALPVGPMSSGSWEGRRVGACTDCRQTWQRFRAGELDEEQVADAQGRLCPDSGTCMVMGTASTMACLSEVLGFGLPGSGTPRSGSGARLRAAVATGRRAVEIARERLTPRSFLSEASFRNAITALYALGGSTNAVIHLLAIAGRAGIPLSLTDFASLTDDVPVLVDVKPVGTRFLGDLDEVGGVPVVVRALADRFDLSARTVTGQTWAAQVADVPGVPPWQDVVRPLDAPVKPAPGMKVVFGSLAPDGAVIKTGAADPRLLKHRGPALVFDSVEEAEERLSDPDLAVTPDHVLVLRNIGPVASGMPEAGSLPIPTVLARQGVKDMVRVSDGRMSGTAYGTTVLHCAPEAAVGGPLSLVRDGDEIELDVAAGRIDLLVSEEDLRARTPAPPPSWLATTRWRRVFTRSVGQAGTGADLVD</sequence>
<dbReference type="SUPFAM" id="SSF52016">
    <property type="entry name" value="LeuD/IlvD-like"/>
    <property type="match status" value="1"/>
</dbReference>
<dbReference type="PANTHER" id="PTHR43183:SF1">
    <property type="entry name" value="HYPOTHETICAL DIHYDROXY-ACID DEHYDRATASE (EUROFUNG)-RELATED"/>
    <property type="match status" value="1"/>
</dbReference>
<keyword evidence="11" id="KW-1185">Reference proteome</keyword>
<dbReference type="RefSeq" id="WP_326834706.1">
    <property type="nucleotide sequence ID" value="NZ_CP142149.1"/>
</dbReference>
<reference evidence="10 11" key="1">
    <citation type="journal article" date="2015" name="Int. J. Syst. Evol. Microbiol.">
        <title>Amycolatopsis rhabdoformis sp. nov., an actinomycete isolated from a tropical forest soil.</title>
        <authorList>
            <person name="Souza W.R."/>
            <person name="Silva R.E."/>
            <person name="Goodfellow M."/>
            <person name="Busarakam K."/>
            <person name="Figueiro F.S."/>
            <person name="Ferreira D."/>
            <person name="Rodrigues-Filho E."/>
            <person name="Moraes L.A.B."/>
            <person name="Zucchi T.D."/>
        </authorList>
    </citation>
    <scope>NUCLEOTIDE SEQUENCE [LARGE SCALE GENOMIC DNA]</scope>
    <source>
        <strain evidence="10 11">NCIMB 14900</strain>
    </source>
</reference>
<proteinExistence type="inferred from homology"/>
<dbReference type="Pfam" id="PF00920">
    <property type="entry name" value="ILVD_EDD_N"/>
    <property type="match status" value="1"/>
</dbReference>
<keyword evidence="7" id="KW-0100">Branched-chain amino acid biosynthesis</keyword>
<dbReference type="SUPFAM" id="SSF143975">
    <property type="entry name" value="IlvD/EDD N-terminal domain-like"/>
    <property type="match status" value="1"/>
</dbReference>
<evidence type="ECO:0000256" key="3">
    <source>
        <dbReference type="ARBA" id="ARBA00022723"/>
    </source>
</evidence>
<dbReference type="Proteomes" id="UP001330812">
    <property type="component" value="Chromosome"/>
</dbReference>
<dbReference type="InterPro" id="IPR000581">
    <property type="entry name" value="ILV_EDD_N"/>
</dbReference>
<evidence type="ECO:0000256" key="2">
    <source>
        <dbReference type="ARBA" id="ARBA00022714"/>
    </source>
</evidence>
<evidence type="ECO:0000256" key="4">
    <source>
        <dbReference type="ARBA" id="ARBA00023004"/>
    </source>
</evidence>
<protein>
    <submittedName>
        <fullName evidence="10">Dihydroxy-acid dehydratase</fullName>
    </submittedName>
</protein>
<feature type="domain" description="Dihydroxy-acid/6-phosphogluconate dehydratase C-terminal" evidence="9">
    <location>
        <begin position="364"/>
        <end position="556"/>
    </location>
</feature>
<organism evidence="10 11">
    <name type="scientific">Amycolatopsis rhabdoformis</name>
    <dbReference type="NCBI Taxonomy" id="1448059"/>
    <lineage>
        <taxon>Bacteria</taxon>
        <taxon>Bacillati</taxon>
        <taxon>Actinomycetota</taxon>
        <taxon>Actinomycetes</taxon>
        <taxon>Pseudonocardiales</taxon>
        <taxon>Pseudonocardiaceae</taxon>
        <taxon>Amycolatopsis</taxon>
    </lineage>
</organism>
<dbReference type="InterPro" id="IPR042096">
    <property type="entry name" value="Dihydro-acid_dehy_C"/>
</dbReference>
<keyword evidence="5" id="KW-0411">Iron-sulfur</keyword>
<keyword evidence="2" id="KW-0001">2Fe-2S</keyword>
<keyword evidence="7" id="KW-0028">Amino-acid biosynthesis</keyword>
<feature type="domain" description="Dihydroxy-acid/6-phosphogluconate dehydratase N-terminal" evidence="8">
    <location>
        <begin position="41"/>
        <end position="350"/>
    </location>
</feature>
<dbReference type="EMBL" id="CP142149">
    <property type="protein sequence ID" value="WSE31898.1"/>
    <property type="molecule type" value="Genomic_DNA"/>
</dbReference>
<dbReference type="Pfam" id="PF24877">
    <property type="entry name" value="ILV_EDD_C"/>
    <property type="match status" value="1"/>
</dbReference>
<dbReference type="NCBIfam" id="NF004784">
    <property type="entry name" value="PRK06131.1"/>
    <property type="match status" value="1"/>
</dbReference>
<dbReference type="InterPro" id="IPR056740">
    <property type="entry name" value="ILV_EDD_C"/>
</dbReference>
<evidence type="ECO:0000259" key="8">
    <source>
        <dbReference type="Pfam" id="PF00920"/>
    </source>
</evidence>
<gene>
    <name evidence="10" type="ORF">VSH64_07220</name>
</gene>
<dbReference type="Gene3D" id="3.50.30.80">
    <property type="entry name" value="IlvD/EDD C-terminal domain-like"/>
    <property type="match status" value="1"/>
</dbReference>
<dbReference type="PROSITE" id="PS00886">
    <property type="entry name" value="ILVD_EDD_1"/>
    <property type="match status" value="1"/>
</dbReference>
<evidence type="ECO:0000259" key="9">
    <source>
        <dbReference type="Pfam" id="PF24877"/>
    </source>
</evidence>
<evidence type="ECO:0000256" key="1">
    <source>
        <dbReference type="ARBA" id="ARBA00006486"/>
    </source>
</evidence>
<dbReference type="InterPro" id="IPR052352">
    <property type="entry name" value="Sugar_Degrad_Dehydratases"/>
</dbReference>
<dbReference type="InterPro" id="IPR020558">
    <property type="entry name" value="DiOHA_6PGluconate_deHydtase_CS"/>
</dbReference>
<dbReference type="PANTHER" id="PTHR43183">
    <property type="entry name" value="HYPOTHETICAL DIHYDROXYACID DEHYDRATASE (EUROFUNG)-RELATED"/>
    <property type="match status" value="1"/>
</dbReference>
<dbReference type="InterPro" id="IPR037237">
    <property type="entry name" value="IlvD/EDD_N"/>
</dbReference>
<evidence type="ECO:0000256" key="5">
    <source>
        <dbReference type="ARBA" id="ARBA00023014"/>
    </source>
</evidence>
<keyword evidence="6" id="KW-0456">Lyase</keyword>
<name>A0ABZ1IDZ2_9PSEU</name>
<evidence type="ECO:0000256" key="6">
    <source>
        <dbReference type="ARBA" id="ARBA00023239"/>
    </source>
</evidence>
<keyword evidence="3" id="KW-0479">Metal-binding</keyword>
<evidence type="ECO:0000256" key="7">
    <source>
        <dbReference type="ARBA" id="ARBA00023304"/>
    </source>
</evidence>
<accession>A0ABZ1IDZ2</accession>
<evidence type="ECO:0000313" key="11">
    <source>
        <dbReference type="Proteomes" id="UP001330812"/>
    </source>
</evidence>
<evidence type="ECO:0000313" key="10">
    <source>
        <dbReference type="EMBL" id="WSE31898.1"/>
    </source>
</evidence>
<comment type="similarity">
    <text evidence="1">Belongs to the IlvD/Edd family.</text>
</comment>
<keyword evidence="4" id="KW-0408">Iron</keyword>